<dbReference type="AlphaFoldDB" id="A0A7Y6A5V4"/>
<accession>A0A7Y6A5V4</accession>
<feature type="transmembrane region" description="Helical" evidence="2">
    <location>
        <begin position="634"/>
        <end position="652"/>
    </location>
</feature>
<organism evidence="4 5">
    <name type="scientific">Cellulomonas humilata</name>
    <dbReference type="NCBI Taxonomy" id="144055"/>
    <lineage>
        <taxon>Bacteria</taxon>
        <taxon>Bacillati</taxon>
        <taxon>Actinomycetota</taxon>
        <taxon>Actinomycetes</taxon>
        <taxon>Micrococcales</taxon>
        <taxon>Cellulomonadaceae</taxon>
        <taxon>Cellulomonas</taxon>
    </lineage>
</organism>
<gene>
    <name evidence="4" type="ORF">HP550_17385</name>
</gene>
<name>A0A7Y6A5V4_9CELL</name>
<evidence type="ECO:0000256" key="2">
    <source>
        <dbReference type="SAM" id="Phobius"/>
    </source>
</evidence>
<dbReference type="PROSITE" id="PS51318">
    <property type="entry name" value="TAT"/>
    <property type="match status" value="1"/>
</dbReference>
<evidence type="ECO:0000256" key="1">
    <source>
        <dbReference type="SAM" id="MobiDB-lite"/>
    </source>
</evidence>
<sequence length="695" mass="71350">MSGRSLRRRVLCAALALVGALAVAPPATAATAADPDLPVTVQISEVSPSILRPGEPLRVVATLRNDGDEVIEAPAAALRLSRFRVFSRADVDAWASAGTDGLSKTRRDVTTAVAEPLLPGASVTVQLDLPAERVGLLKGADTWGPRGLVVEALDGSTRVGIQRTFLLWLTTEDVPQTDVSVLVPMVGPPAGPVGTDESVAELEALTRTGGRLHDLAAVVTADGDVGAAIDPALIDAATAGSPSTQAWATDLTSRLRAHDVVALPWSDPDIAAAAHAQHPDLVQLAVDRTAQTGIPGLTTTSGVLWAPGTDMPDQATAGVTAQVGADAIVLPPFTDKDAKTTAGAAVRAQTDAGAITAVQPDATLTSLLTAPDDVEPGATTTTTVQRALAELAVITRESDEQPHLLLAPGRAWEPDLPNVSALLAAFTSTPWVRLAPVSGLLDTAEPEARTTLPSRATDPDELTAAGVRALADARTDAVAFAQVTSEPATLLEGVDTEVLAPLSVAWRTDPAGRDELVTSVVADVDARTSGLSIAPVSDFRVIAASSAVSIVVQNALAVPATVRVDVDPRTACLEVGEIPEVRIDAESEASVRIPLRARANCSVEVTARLTAADGLAVSPTVRFTALVAPTIESIGTIVVGVLLALGLVLGIIRTVRRGQSARRGARTEAEADAPTSLPVLGGSAADEPAPAEDPR</sequence>
<feature type="signal peptide" evidence="3">
    <location>
        <begin position="1"/>
        <end position="29"/>
    </location>
</feature>
<protein>
    <submittedName>
        <fullName evidence="4">Uncharacterized protein</fullName>
    </submittedName>
</protein>
<feature type="region of interest" description="Disordered" evidence="1">
    <location>
        <begin position="662"/>
        <end position="695"/>
    </location>
</feature>
<keyword evidence="3" id="KW-0732">Signal</keyword>
<evidence type="ECO:0000256" key="3">
    <source>
        <dbReference type="SAM" id="SignalP"/>
    </source>
</evidence>
<keyword evidence="2" id="KW-0472">Membrane</keyword>
<proteinExistence type="predicted"/>
<comment type="caution">
    <text evidence="4">The sequence shown here is derived from an EMBL/GenBank/DDBJ whole genome shotgun (WGS) entry which is preliminary data.</text>
</comment>
<dbReference type="Proteomes" id="UP000565724">
    <property type="component" value="Unassembled WGS sequence"/>
</dbReference>
<dbReference type="InterPro" id="IPR046112">
    <property type="entry name" value="DUF6049"/>
</dbReference>
<keyword evidence="2" id="KW-1133">Transmembrane helix</keyword>
<feature type="chain" id="PRO_5031001644" evidence="3">
    <location>
        <begin position="30"/>
        <end position="695"/>
    </location>
</feature>
<evidence type="ECO:0000313" key="4">
    <source>
        <dbReference type="EMBL" id="NUU19024.1"/>
    </source>
</evidence>
<reference evidence="4 5" key="1">
    <citation type="submission" date="2020-05" db="EMBL/GenBank/DDBJ databases">
        <title>Genome Sequencing of Type Strains.</title>
        <authorList>
            <person name="Lemaire J.F."/>
            <person name="Inderbitzin P."/>
            <person name="Gregorio O.A."/>
            <person name="Collins S.B."/>
            <person name="Wespe N."/>
            <person name="Knight-Connoni V."/>
        </authorList>
    </citation>
    <scope>NUCLEOTIDE SEQUENCE [LARGE SCALE GENOMIC DNA]</scope>
    <source>
        <strain evidence="4 5">ATCC 25174</strain>
    </source>
</reference>
<dbReference type="Pfam" id="PF19516">
    <property type="entry name" value="DUF6049"/>
    <property type="match status" value="1"/>
</dbReference>
<dbReference type="EMBL" id="JABMCI010000070">
    <property type="protein sequence ID" value="NUU19024.1"/>
    <property type="molecule type" value="Genomic_DNA"/>
</dbReference>
<dbReference type="InterPro" id="IPR006311">
    <property type="entry name" value="TAT_signal"/>
</dbReference>
<dbReference type="RefSeq" id="WP_175348947.1">
    <property type="nucleotide sequence ID" value="NZ_JABMCI010000070.1"/>
</dbReference>
<evidence type="ECO:0000313" key="5">
    <source>
        <dbReference type="Proteomes" id="UP000565724"/>
    </source>
</evidence>
<keyword evidence="5" id="KW-1185">Reference proteome</keyword>
<keyword evidence="2" id="KW-0812">Transmembrane</keyword>